<name>A0A319DC87_9EURO</name>
<dbReference type="Proteomes" id="UP000247810">
    <property type="component" value="Unassembled WGS sequence"/>
</dbReference>
<keyword evidence="4" id="KW-0472">Membrane</keyword>
<proteinExistence type="inferred from homology"/>
<accession>A0A319DC87</accession>
<dbReference type="OrthoDB" id="3687641at2759"/>
<keyword evidence="4" id="KW-1133">Transmembrane helix</keyword>
<dbReference type="GO" id="GO:0043386">
    <property type="term" value="P:mycotoxin biosynthetic process"/>
    <property type="evidence" value="ECO:0007669"/>
    <property type="project" value="InterPro"/>
</dbReference>
<keyword evidence="4" id="KW-0812">Transmembrane</keyword>
<dbReference type="AlphaFoldDB" id="A0A319DC87"/>
<gene>
    <name evidence="5" type="ORF">BO71DRAFT_378830</name>
</gene>
<keyword evidence="6" id="KW-1185">Reference proteome</keyword>
<comment type="similarity">
    <text evidence="2">Belongs to the ustYa family.</text>
</comment>
<dbReference type="STRING" id="1448320.A0A319DC87"/>
<protein>
    <submittedName>
        <fullName evidence="5">Uncharacterized protein</fullName>
    </submittedName>
</protein>
<sequence length="257" mass="28666">MSNKPLLSIPVLLTLTLTTLSLFTFTVLLLTPYHILPRILLPVCQNLDANPERTHGRPFYERPELERTSTNTSAVSADEPRTWESLLLPPSGGGIRSYTDPDTKKDTDDEEPLTWGISMMHQLHCLIVLRGIVFPETTENKINSTSQAHSDDVKFDSTHWAHCFDYIAQGILCAADDTIERPRDAVNGHGKTVSQVDGEGSVHQCRDARVLWEASMGSMDEPVDLADWREGVGVRTFMGKTVERMTGVPKVYTLGMK</sequence>
<reference evidence="5 6" key="1">
    <citation type="submission" date="2018-02" db="EMBL/GenBank/DDBJ databases">
        <title>The genomes of Aspergillus section Nigri reveals drivers in fungal speciation.</title>
        <authorList>
            <consortium name="DOE Joint Genome Institute"/>
            <person name="Vesth T.C."/>
            <person name="Nybo J."/>
            <person name="Theobald S."/>
            <person name="Brandl J."/>
            <person name="Frisvad J.C."/>
            <person name="Nielsen K.F."/>
            <person name="Lyhne E.K."/>
            <person name="Kogle M.E."/>
            <person name="Kuo A."/>
            <person name="Riley R."/>
            <person name="Clum A."/>
            <person name="Nolan M."/>
            <person name="Lipzen A."/>
            <person name="Salamov A."/>
            <person name="Henrissat B."/>
            <person name="Wiebenga A."/>
            <person name="De vries R.P."/>
            <person name="Grigoriev I.V."/>
            <person name="Mortensen U.H."/>
            <person name="Andersen M.R."/>
            <person name="Baker S.E."/>
        </authorList>
    </citation>
    <scope>NUCLEOTIDE SEQUENCE [LARGE SCALE GENOMIC DNA]</scope>
    <source>
        <strain evidence="5 6">CBS 707.79</strain>
    </source>
</reference>
<feature type="transmembrane region" description="Helical" evidence="4">
    <location>
        <begin position="6"/>
        <end position="30"/>
    </location>
</feature>
<evidence type="ECO:0000313" key="6">
    <source>
        <dbReference type="Proteomes" id="UP000247810"/>
    </source>
</evidence>
<organism evidence="5 6">
    <name type="scientific">Aspergillus ellipticus CBS 707.79</name>
    <dbReference type="NCBI Taxonomy" id="1448320"/>
    <lineage>
        <taxon>Eukaryota</taxon>
        <taxon>Fungi</taxon>
        <taxon>Dikarya</taxon>
        <taxon>Ascomycota</taxon>
        <taxon>Pezizomycotina</taxon>
        <taxon>Eurotiomycetes</taxon>
        <taxon>Eurotiomycetidae</taxon>
        <taxon>Eurotiales</taxon>
        <taxon>Aspergillaceae</taxon>
        <taxon>Aspergillus</taxon>
        <taxon>Aspergillus subgen. Circumdati</taxon>
    </lineage>
</organism>
<evidence type="ECO:0000256" key="3">
    <source>
        <dbReference type="SAM" id="MobiDB-lite"/>
    </source>
</evidence>
<comment type="pathway">
    <text evidence="1">Mycotoxin biosynthesis.</text>
</comment>
<evidence type="ECO:0000256" key="2">
    <source>
        <dbReference type="ARBA" id="ARBA00035112"/>
    </source>
</evidence>
<evidence type="ECO:0000256" key="1">
    <source>
        <dbReference type="ARBA" id="ARBA00004685"/>
    </source>
</evidence>
<feature type="region of interest" description="Disordered" evidence="3">
    <location>
        <begin position="52"/>
        <end position="76"/>
    </location>
</feature>
<dbReference type="EMBL" id="KZ825865">
    <property type="protein sequence ID" value="PYH94764.1"/>
    <property type="molecule type" value="Genomic_DNA"/>
</dbReference>
<evidence type="ECO:0000313" key="5">
    <source>
        <dbReference type="EMBL" id="PYH94764.1"/>
    </source>
</evidence>
<dbReference type="PANTHER" id="PTHR33365">
    <property type="entry name" value="YALI0B05434P"/>
    <property type="match status" value="1"/>
</dbReference>
<dbReference type="PANTHER" id="PTHR33365:SF4">
    <property type="entry name" value="CYCLOCHLOROTINE BIOSYNTHESIS PROTEIN O"/>
    <property type="match status" value="1"/>
</dbReference>
<dbReference type="InterPro" id="IPR021765">
    <property type="entry name" value="UstYa-like"/>
</dbReference>
<dbReference type="Pfam" id="PF11807">
    <property type="entry name" value="UstYa"/>
    <property type="match status" value="1"/>
</dbReference>
<evidence type="ECO:0000256" key="4">
    <source>
        <dbReference type="SAM" id="Phobius"/>
    </source>
</evidence>
<feature type="compositionally biased region" description="Basic and acidic residues" evidence="3">
    <location>
        <begin position="52"/>
        <end position="67"/>
    </location>
</feature>
<dbReference type="VEuPathDB" id="FungiDB:BO71DRAFT_378830"/>
<feature type="region of interest" description="Disordered" evidence="3">
    <location>
        <begin position="89"/>
        <end position="109"/>
    </location>
</feature>